<dbReference type="Proteomes" id="UP000010074">
    <property type="component" value="Chromosome"/>
</dbReference>
<name>K7Z1G6_BDEBC</name>
<protein>
    <submittedName>
        <fullName evidence="1">Uncharacterized protein</fullName>
    </submittedName>
</protein>
<evidence type="ECO:0000313" key="2">
    <source>
        <dbReference type="Proteomes" id="UP000010074"/>
    </source>
</evidence>
<organism evidence="1 2">
    <name type="scientific">Bdellovibrio bacteriovorus str. Tiberius</name>
    <dbReference type="NCBI Taxonomy" id="1069642"/>
    <lineage>
        <taxon>Bacteria</taxon>
        <taxon>Pseudomonadati</taxon>
        <taxon>Bdellovibrionota</taxon>
        <taxon>Bdellovibrionia</taxon>
        <taxon>Bdellovibrionales</taxon>
        <taxon>Pseudobdellovibrionaceae</taxon>
        <taxon>Bdellovibrio</taxon>
    </lineage>
</organism>
<dbReference type="RefSeq" id="WP_015092301.1">
    <property type="nucleotide sequence ID" value="NC_019567.1"/>
</dbReference>
<dbReference type="STRING" id="1069642.Bdt_3210"/>
<sequence>MNSKNRFFLFLMLFWGISASAQSIGIIRTDRQQYIDGQNAALLISLAPLHESLEYHVESVVGSQSQRVIQLSDREFAGVLKSLQVGTVLWTVHVYSQNKVFAESVRSQIVIVDKEIVKLKELKSIETDPDKAASLTLAIQNLGQKKADLKSDLALSRSSVGTLTKSINVAASLKSRKVMTEALILSTERVADTFDAGDLLKVDIDIDPLGTGISEEQEFDIVANFNAQSVFAVKTSEVKYKYERQTSISDIGTKSFTASLYGTDKAAVSSLRVAIKNGGTRKIEKEIAKESALSSAHRALYQADIDDLNLILDLLHDVVVNLRQHISTKTIAISIVAPPPVVIVGQSLEVTEGDTVSTSYSVRLSSEPTGTVTISALAALSDVQLSLDGLSGTQSLTLNFDQQNWNANQVVHVKVPDNLVVDGERNTTITHTASGGGLSGQTLPSVALKISESMPKIVCLSSLPPIWGPYDGGYYEVSLPHEPSGPVTVQIDSSGWDFILNNGAPGWGASLDFDETNWYIPQAVYISVYDGWMGEGFYTFTQWSDDPSYGSCETEVFYSPY</sequence>
<dbReference type="KEGG" id="bbat:Bdt_3210"/>
<dbReference type="EMBL" id="CP002930">
    <property type="protein sequence ID" value="AFY02885.1"/>
    <property type="molecule type" value="Genomic_DNA"/>
</dbReference>
<proteinExistence type="predicted"/>
<dbReference type="HOGENOM" id="CLU_485449_0_0_7"/>
<dbReference type="PATRIC" id="fig|1069642.3.peg.3176"/>
<accession>K7Z1G6</accession>
<reference evidence="1 2" key="1">
    <citation type="journal article" date="2012" name="BMC Genomics">
        <title>Genome analysis of a simultaneously predatory and prey-independent, novel Bdellovibrio bacteriovorus from the River Tiber, supports in silico predictions of both ancient and recent lateral gene transfer from diverse bacteria.</title>
        <authorList>
            <person name="Hobley L."/>
            <person name="Lerner T.R."/>
            <person name="Williams L.E."/>
            <person name="Lambert C."/>
            <person name="Till R."/>
            <person name="Milner D.S."/>
            <person name="Basford S.M."/>
            <person name="Capeness M.J."/>
            <person name="Fenton A.K."/>
            <person name="Atterbury R.J."/>
            <person name="Harris M.A."/>
            <person name="Sockett R.E."/>
        </authorList>
    </citation>
    <scope>NUCLEOTIDE SEQUENCE [LARGE SCALE GENOMIC DNA]</scope>
    <source>
        <strain evidence="1 2">Tiberius</strain>
    </source>
</reference>
<dbReference type="OrthoDB" id="3304152at2"/>
<dbReference type="AlphaFoldDB" id="K7Z1G6"/>
<gene>
    <name evidence="1" type="ORF">Bdt_3210</name>
</gene>
<evidence type="ECO:0000313" key="1">
    <source>
        <dbReference type="EMBL" id="AFY02885.1"/>
    </source>
</evidence>